<name>A0A1B7TBS1_9ASCO</name>
<dbReference type="EMBL" id="LXPE01000022">
    <property type="protein sequence ID" value="OBA26163.1"/>
    <property type="molecule type" value="Genomic_DNA"/>
</dbReference>
<dbReference type="PROSITE" id="PS50004">
    <property type="entry name" value="C2"/>
    <property type="match status" value="1"/>
</dbReference>
<dbReference type="SUPFAM" id="SSF49562">
    <property type="entry name" value="C2 domain (Calcium/lipid-binding domain, CaLB)"/>
    <property type="match status" value="1"/>
</dbReference>
<comment type="caution">
    <text evidence="3">The sequence shown here is derived from an EMBL/GenBank/DDBJ whole genome shotgun (WGS) entry which is preliminary data.</text>
</comment>
<dbReference type="InterPro" id="IPR035892">
    <property type="entry name" value="C2_domain_sf"/>
</dbReference>
<keyword evidence="4" id="KW-1185">Reference proteome</keyword>
<dbReference type="PANTHER" id="PTHR47052">
    <property type="entry name" value="CONSERVED SERINE PROLINE-RICH PROTEIN (AFU_ORTHOLOGUE AFUA_2G01790)"/>
    <property type="match status" value="1"/>
</dbReference>
<feature type="region of interest" description="Disordered" evidence="1">
    <location>
        <begin position="344"/>
        <end position="373"/>
    </location>
</feature>
<dbReference type="SMART" id="SM00239">
    <property type="entry name" value="C2"/>
    <property type="match status" value="1"/>
</dbReference>
<feature type="domain" description="C2" evidence="2">
    <location>
        <begin position="1"/>
        <end position="115"/>
    </location>
</feature>
<gene>
    <name evidence="3" type="ORF">HANVADRAFT_87739</name>
</gene>
<evidence type="ECO:0000259" key="2">
    <source>
        <dbReference type="PROSITE" id="PS50004"/>
    </source>
</evidence>
<organism evidence="3 4">
    <name type="scientific">Hanseniaspora valbyensis NRRL Y-1626</name>
    <dbReference type="NCBI Taxonomy" id="766949"/>
    <lineage>
        <taxon>Eukaryota</taxon>
        <taxon>Fungi</taxon>
        <taxon>Dikarya</taxon>
        <taxon>Ascomycota</taxon>
        <taxon>Saccharomycotina</taxon>
        <taxon>Saccharomycetes</taxon>
        <taxon>Saccharomycodales</taxon>
        <taxon>Saccharomycodaceae</taxon>
        <taxon>Hanseniaspora</taxon>
    </lineage>
</organism>
<evidence type="ECO:0000313" key="3">
    <source>
        <dbReference type="EMBL" id="OBA26163.1"/>
    </source>
</evidence>
<dbReference type="InterPro" id="IPR052981">
    <property type="entry name" value="Ingression_C2_domain"/>
</dbReference>
<feature type="compositionally biased region" description="Low complexity" evidence="1">
    <location>
        <begin position="286"/>
        <end position="295"/>
    </location>
</feature>
<reference evidence="4" key="1">
    <citation type="journal article" date="2016" name="Proc. Natl. Acad. Sci. U.S.A.">
        <title>Comparative genomics of biotechnologically important yeasts.</title>
        <authorList>
            <person name="Riley R."/>
            <person name="Haridas S."/>
            <person name="Wolfe K.H."/>
            <person name="Lopes M.R."/>
            <person name="Hittinger C.T."/>
            <person name="Goeker M."/>
            <person name="Salamov A.A."/>
            <person name="Wisecaver J.H."/>
            <person name="Long T.M."/>
            <person name="Calvey C.H."/>
            <person name="Aerts A.L."/>
            <person name="Barry K.W."/>
            <person name="Choi C."/>
            <person name="Clum A."/>
            <person name="Coughlan A.Y."/>
            <person name="Deshpande S."/>
            <person name="Douglass A.P."/>
            <person name="Hanson S.J."/>
            <person name="Klenk H.-P."/>
            <person name="LaButti K.M."/>
            <person name="Lapidus A."/>
            <person name="Lindquist E.A."/>
            <person name="Lipzen A.M."/>
            <person name="Meier-Kolthoff J.P."/>
            <person name="Ohm R.A."/>
            <person name="Otillar R.P."/>
            <person name="Pangilinan J.L."/>
            <person name="Peng Y."/>
            <person name="Rokas A."/>
            <person name="Rosa C.A."/>
            <person name="Scheuner C."/>
            <person name="Sibirny A.A."/>
            <person name="Slot J.C."/>
            <person name="Stielow J.B."/>
            <person name="Sun H."/>
            <person name="Kurtzman C.P."/>
            <person name="Blackwell M."/>
            <person name="Grigoriev I.V."/>
            <person name="Jeffries T.W."/>
        </authorList>
    </citation>
    <scope>NUCLEOTIDE SEQUENCE [LARGE SCALE GENOMIC DNA]</scope>
    <source>
        <strain evidence="4">NRRL Y-1626</strain>
    </source>
</reference>
<feature type="region of interest" description="Disordered" evidence="1">
    <location>
        <begin position="185"/>
        <end position="296"/>
    </location>
</feature>
<dbReference type="Proteomes" id="UP000092321">
    <property type="component" value="Unassembled WGS sequence"/>
</dbReference>
<dbReference type="InterPro" id="IPR000008">
    <property type="entry name" value="C2_dom"/>
</dbReference>
<sequence>MSQFETANSGVTGTLTVFVHRAKELINVKKMDKQSPFVILRVGHMTCRSKVCFRGGQKPDWSFVAKFQITPEIKPLLDIDCFHETNNAPKFIGKTKVDFTSAIFANEEDGDDRWVELQNGSEYAGKIYLEMSFNLGSKNGNGMMGTDELGNSFSSNGYEDTFNQIYAKNNDLLDDIQSFSQSVSNREIPSLPNANTRGTNNYEGDYQHGVVTSEPEINNYLNNKSVTPSSSRPSSYQFGSSQDSLQRQKYKQAHNSQQQSNYAPAFDTVNTISNGNNQPSDIQPPSSTGSSASSSEPLFAKLRELKGKMFTFKNRQGYNGVTNQDSDDRHMNFGGDYKFNMNNDNRDFYTDHDSNGNNNMSNSKSSKNSQLSKEQMDFQILEKVIGGGVPFEQSTNSQMNDHFNVHDDLPPLPNTKMINNNNCNNNYQMGGRIESTRTFSKSRVPSQPMKPIFNMSRRPPPPTK</sequence>
<feature type="region of interest" description="Disordered" evidence="1">
    <location>
        <begin position="440"/>
        <end position="464"/>
    </location>
</feature>
<feature type="compositionally biased region" description="Low complexity" evidence="1">
    <location>
        <begin position="355"/>
        <end position="369"/>
    </location>
</feature>
<feature type="compositionally biased region" description="Basic and acidic residues" evidence="1">
    <location>
        <begin position="344"/>
        <end position="354"/>
    </location>
</feature>
<feature type="compositionally biased region" description="Polar residues" evidence="1">
    <location>
        <begin position="215"/>
        <end position="224"/>
    </location>
</feature>
<accession>A0A1B7TBS1</accession>
<dbReference type="OrthoDB" id="270970at2759"/>
<evidence type="ECO:0000256" key="1">
    <source>
        <dbReference type="SAM" id="MobiDB-lite"/>
    </source>
</evidence>
<feature type="compositionally biased region" description="Polar residues" evidence="1">
    <location>
        <begin position="242"/>
        <end position="285"/>
    </location>
</feature>
<feature type="compositionally biased region" description="Polar residues" evidence="1">
    <location>
        <begin position="185"/>
        <end position="202"/>
    </location>
</feature>
<evidence type="ECO:0000313" key="4">
    <source>
        <dbReference type="Proteomes" id="UP000092321"/>
    </source>
</evidence>
<dbReference type="AlphaFoldDB" id="A0A1B7TBS1"/>
<proteinExistence type="predicted"/>
<protein>
    <recommendedName>
        <fullName evidence="2">C2 domain-containing protein</fullName>
    </recommendedName>
</protein>
<feature type="compositionally biased region" description="Low complexity" evidence="1">
    <location>
        <begin position="225"/>
        <end position="241"/>
    </location>
</feature>
<dbReference type="Pfam" id="PF00168">
    <property type="entry name" value="C2"/>
    <property type="match status" value="1"/>
</dbReference>
<dbReference type="Gene3D" id="2.60.40.150">
    <property type="entry name" value="C2 domain"/>
    <property type="match status" value="1"/>
</dbReference>
<dbReference type="PANTHER" id="PTHR47052:SF3">
    <property type="entry name" value="INGRESSION PROTEIN 1"/>
    <property type="match status" value="1"/>
</dbReference>